<evidence type="ECO:0000313" key="4">
    <source>
        <dbReference type="Proteomes" id="UP001549146"/>
    </source>
</evidence>
<reference evidence="3 4" key="1">
    <citation type="submission" date="2024-06" db="EMBL/GenBank/DDBJ databases">
        <title>Genomic Encyclopedia of Type Strains, Phase IV (KMG-IV): sequencing the most valuable type-strain genomes for metagenomic binning, comparative biology and taxonomic classification.</title>
        <authorList>
            <person name="Goeker M."/>
        </authorList>
    </citation>
    <scope>NUCLEOTIDE SEQUENCE [LARGE SCALE GENOMIC DNA]</scope>
    <source>
        <strain evidence="3 4">DSM 29388</strain>
    </source>
</reference>
<comment type="caution">
    <text evidence="3">The sequence shown here is derived from an EMBL/GenBank/DDBJ whole genome shotgun (WGS) entry which is preliminary data.</text>
</comment>
<protein>
    <recommendedName>
        <fullName evidence="2">Secretion system C-terminal sorting domain-containing protein</fullName>
    </recommendedName>
</protein>
<feature type="domain" description="Secretion system C-terminal sorting" evidence="2">
    <location>
        <begin position="336"/>
        <end position="401"/>
    </location>
</feature>
<dbReference type="InterPro" id="IPR026444">
    <property type="entry name" value="Secre_tail"/>
</dbReference>
<dbReference type="Pfam" id="PF18962">
    <property type="entry name" value="Por_Secre_tail"/>
    <property type="match status" value="1"/>
</dbReference>
<sequence>MRKFILGLLTIGMGYLQAQVDELGYETAEVSMSANYANRVFFNFDDGQLNSHVADNWDVAFWRISSTDFGTRVNDAKNIEVYEASAEPSDWDNIQIGNIGSWGEVLYNPDQTESLQEGAFEQGSATYGWGEYNFITHHIEGKVVFVLKYLQDDSYVKFMITDYFGGYTFKYAKWNGTSWGETQTKTIANGTNNHYFNYFSFATNEIVANNEPEIGSWDLMFTRYWTFYNNIMMYRMAGVIQSPDLEVARVEETQATNEFTIPTTGFSKNITSIGHSWKPTSGVYDNVVYYVKKGEDIYRLYFIENGGASTGNMYFKYKKVAGNMGVTDLSRTEVKVYPNPVVHQVNIESKELVQLIQIVNSNGQILLQTRPQSNKTMVNVSGLSKGVYYLKIHTEKGVQTSTVLKK</sequence>
<evidence type="ECO:0000256" key="1">
    <source>
        <dbReference type="ARBA" id="ARBA00022729"/>
    </source>
</evidence>
<evidence type="ECO:0000259" key="2">
    <source>
        <dbReference type="Pfam" id="PF18962"/>
    </source>
</evidence>
<keyword evidence="1" id="KW-0732">Signal</keyword>
<gene>
    <name evidence="3" type="ORF">ABID46_000631</name>
</gene>
<dbReference type="NCBIfam" id="TIGR04183">
    <property type="entry name" value="Por_Secre_tail"/>
    <property type="match status" value="1"/>
</dbReference>
<organism evidence="3 4">
    <name type="scientific">Moheibacter stercoris</name>
    <dbReference type="NCBI Taxonomy" id="1628251"/>
    <lineage>
        <taxon>Bacteria</taxon>
        <taxon>Pseudomonadati</taxon>
        <taxon>Bacteroidota</taxon>
        <taxon>Flavobacteriia</taxon>
        <taxon>Flavobacteriales</taxon>
        <taxon>Weeksellaceae</taxon>
        <taxon>Moheibacter</taxon>
    </lineage>
</organism>
<proteinExistence type="predicted"/>
<name>A0ABV2LU68_9FLAO</name>
<dbReference type="RefSeq" id="WP_354506978.1">
    <property type="nucleotide sequence ID" value="NZ_JBEPMO010000002.1"/>
</dbReference>
<keyword evidence="4" id="KW-1185">Reference proteome</keyword>
<dbReference type="Proteomes" id="UP001549146">
    <property type="component" value="Unassembled WGS sequence"/>
</dbReference>
<dbReference type="EMBL" id="JBEPMO010000002">
    <property type="protein sequence ID" value="MET3731072.1"/>
    <property type="molecule type" value="Genomic_DNA"/>
</dbReference>
<accession>A0ABV2LU68</accession>
<evidence type="ECO:0000313" key="3">
    <source>
        <dbReference type="EMBL" id="MET3731072.1"/>
    </source>
</evidence>